<dbReference type="Gene3D" id="1.10.720.30">
    <property type="entry name" value="SAP domain"/>
    <property type="match status" value="1"/>
</dbReference>
<accession>C1FHX7</accession>
<feature type="compositionally biased region" description="Basic and acidic residues" evidence="1">
    <location>
        <begin position="166"/>
        <end position="178"/>
    </location>
</feature>
<feature type="compositionally biased region" description="Basic and acidic residues" evidence="1">
    <location>
        <begin position="196"/>
        <end position="268"/>
    </location>
</feature>
<dbReference type="KEGG" id="mis:MICPUN_61681"/>
<organism evidence="3 4">
    <name type="scientific">Micromonas commoda (strain RCC299 / NOUM17 / CCMP2709)</name>
    <name type="common">Picoplanktonic green alga</name>
    <dbReference type="NCBI Taxonomy" id="296587"/>
    <lineage>
        <taxon>Eukaryota</taxon>
        <taxon>Viridiplantae</taxon>
        <taxon>Chlorophyta</taxon>
        <taxon>Mamiellophyceae</taxon>
        <taxon>Mamiellales</taxon>
        <taxon>Mamiellaceae</taxon>
        <taxon>Micromonas</taxon>
    </lineage>
</organism>
<evidence type="ECO:0000313" key="3">
    <source>
        <dbReference type="EMBL" id="ACO69894.1"/>
    </source>
</evidence>
<dbReference type="PROSITE" id="PS50800">
    <property type="entry name" value="SAP"/>
    <property type="match status" value="1"/>
</dbReference>
<keyword evidence="4" id="KW-1185">Reference proteome</keyword>
<feature type="compositionally biased region" description="Basic and acidic residues" evidence="1">
    <location>
        <begin position="39"/>
        <end position="75"/>
    </location>
</feature>
<dbReference type="GeneID" id="8246647"/>
<proteinExistence type="predicted"/>
<sequence>MASSERDSTVIVPDNLEEVRARLEARRKKQLERAIAARADYEKRMEEEKAAAAKRAEEAKNPQKNKADGKKEYPKPKPQGEMSPTQQQKQNGQGKKGGSAPGVSAKIIAKNPAAAAPKASAIDANAKFLAAAAARAASVDDGATLEPTIGAGNARKPKANTPADPKSFEEIMAEKQAKPAEAADPNLKTKTMTVKSGDEELEIKYSVHVPEEAKKRLEERKRAREEAKGSPAPEDKAPAAESAKEPEPPAEEEKPKKKAKAAEAKEDAPDFSGMKVADLKKELVKRELPVNGLKAELIARLNEYEASRA</sequence>
<dbReference type="RefSeq" id="XP_002508636.1">
    <property type="nucleotide sequence ID" value="XM_002508590.1"/>
</dbReference>
<dbReference type="SUPFAM" id="SSF68906">
    <property type="entry name" value="SAP domain"/>
    <property type="match status" value="1"/>
</dbReference>
<feature type="region of interest" description="Disordered" evidence="1">
    <location>
        <begin position="38"/>
        <end position="104"/>
    </location>
</feature>
<dbReference type="SMART" id="SM00513">
    <property type="entry name" value="SAP"/>
    <property type="match status" value="1"/>
</dbReference>
<dbReference type="InParanoid" id="C1FHX7"/>
<feature type="region of interest" description="Disordered" evidence="1">
    <location>
        <begin position="145"/>
        <end position="269"/>
    </location>
</feature>
<gene>
    <name evidence="3" type="ORF">MICPUN_61681</name>
</gene>
<dbReference type="AlphaFoldDB" id="C1FHX7"/>
<dbReference type="Proteomes" id="UP000002009">
    <property type="component" value="Chromosome 10"/>
</dbReference>
<dbReference type="InterPro" id="IPR003034">
    <property type="entry name" value="SAP_dom"/>
</dbReference>
<dbReference type="EMBL" id="CP001576">
    <property type="protein sequence ID" value="ACO69894.1"/>
    <property type="molecule type" value="Genomic_DNA"/>
</dbReference>
<feature type="domain" description="SAP" evidence="2">
    <location>
        <begin position="271"/>
        <end position="305"/>
    </location>
</feature>
<dbReference type="InterPro" id="IPR036361">
    <property type="entry name" value="SAP_dom_sf"/>
</dbReference>
<evidence type="ECO:0000256" key="1">
    <source>
        <dbReference type="SAM" id="MobiDB-lite"/>
    </source>
</evidence>
<reference evidence="3 4" key="1">
    <citation type="journal article" date="2009" name="Science">
        <title>Green evolution and dynamic adaptations revealed by genomes of the marine picoeukaryotes Micromonas.</title>
        <authorList>
            <person name="Worden A.Z."/>
            <person name="Lee J.H."/>
            <person name="Mock T."/>
            <person name="Rouze P."/>
            <person name="Simmons M.P."/>
            <person name="Aerts A.L."/>
            <person name="Allen A.E."/>
            <person name="Cuvelier M.L."/>
            <person name="Derelle E."/>
            <person name="Everett M.V."/>
            <person name="Foulon E."/>
            <person name="Grimwood J."/>
            <person name="Gundlach H."/>
            <person name="Henrissat B."/>
            <person name="Napoli C."/>
            <person name="McDonald S.M."/>
            <person name="Parker M.S."/>
            <person name="Rombauts S."/>
            <person name="Salamov A."/>
            <person name="Von Dassow P."/>
            <person name="Badger J.H."/>
            <person name="Coutinho P.M."/>
            <person name="Demir E."/>
            <person name="Dubchak I."/>
            <person name="Gentemann C."/>
            <person name="Eikrem W."/>
            <person name="Gready J.E."/>
            <person name="John U."/>
            <person name="Lanier W."/>
            <person name="Lindquist E.A."/>
            <person name="Lucas S."/>
            <person name="Mayer K.F."/>
            <person name="Moreau H."/>
            <person name="Not F."/>
            <person name="Otillar R."/>
            <person name="Panaud O."/>
            <person name="Pangilinan J."/>
            <person name="Paulsen I."/>
            <person name="Piegu B."/>
            <person name="Poliakov A."/>
            <person name="Robbens S."/>
            <person name="Schmutz J."/>
            <person name="Toulza E."/>
            <person name="Wyss T."/>
            <person name="Zelensky A."/>
            <person name="Zhou K."/>
            <person name="Armbrust E.V."/>
            <person name="Bhattacharya D."/>
            <person name="Goodenough U.W."/>
            <person name="Van de Peer Y."/>
            <person name="Grigoriev I.V."/>
        </authorList>
    </citation>
    <scope>NUCLEOTIDE SEQUENCE [LARGE SCALE GENOMIC DNA]</scope>
    <source>
        <strain evidence="4">RCC299 / NOUM17</strain>
    </source>
</reference>
<name>C1FHX7_MICCC</name>
<evidence type="ECO:0000259" key="2">
    <source>
        <dbReference type="PROSITE" id="PS50800"/>
    </source>
</evidence>
<evidence type="ECO:0000313" key="4">
    <source>
        <dbReference type="Proteomes" id="UP000002009"/>
    </source>
</evidence>
<protein>
    <recommendedName>
        <fullName evidence="2">SAP domain-containing protein</fullName>
    </recommendedName>
</protein>
<dbReference type="OrthoDB" id="445357at2759"/>
<dbReference type="Pfam" id="PF02037">
    <property type="entry name" value="SAP"/>
    <property type="match status" value="1"/>
</dbReference>